<evidence type="ECO:0000313" key="9">
    <source>
        <dbReference type="Proteomes" id="UP000789595"/>
    </source>
</evidence>
<dbReference type="EMBL" id="HBIW01003146">
    <property type="protein sequence ID" value="CAE0687209.1"/>
    <property type="molecule type" value="Transcribed_RNA"/>
</dbReference>
<keyword evidence="1" id="KW-0677">Repeat</keyword>
<feature type="coiled-coil region" evidence="4">
    <location>
        <begin position="800"/>
        <end position="850"/>
    </location>
</feature>
<dbReference type="SMART" id="SM00028">
    <property type="entry name" value="TPR"/>
    <property type="match status" value="4"/>
</dbReference>
<feature type="region of interest" description="Disordered" evidence="5">
    <location>
        <begin position="535"/>
        <end position="556"/>
    </location>
</feature>
<dbReference type="SUPFAM" id="SSF47050">
    <property type="entry name" value="VHP, Villin headpiece domain"/>
    <property type="match status" value="1"/>
</dbReference>
<sequence>MACFSPKPLYQTSEPTMASAALVQANRFAQQGRYDQALRLLDGEEEDSPTSLMVRMVCEWKGLRELDRALATYDVLRALPESPPPLLAAAQRNADSIRLEKKVNAIREAQEVRATTTREHASAAYRFEEIDLEEPCSEEIRFHALYGAGLHWYKGEDYARSAQCVEAALESKEDFAAAWHVLGECRRHLGDANEAIEAFAQACERAETKHVRDAAARCRVEALVAAGRDAEALEALEALEVDAEVLYWRGLAKSRLGQHASGVDDLDAAASKMTTKDVTDAVATARCRAGVASLASGDILHARRHFSVVASQKYAHHKEHFDARFNVAVCDARSGNLDKATQGFQALVDYSMVAGMDDEAGARKGPDFGRAWAALADVHLASENWNEAVENYELASIDDDADALHNLGYAAFRAGLLVKSRAAFKQVILRRPDCEKAQRAMKLVVSALDARSKRRRATLAKLAVDLDNLEMGSPSSPELDATDALERLHNDAVGPLNAIKLQGQESGTVDNPYDPQELPAVSKAEAACRAAMKASRDLDRLRSEAPRDASKDAAALDAKRVAEDAIAKAQKSNGDDAEASIDEATQAVSKAADAASKAATAADDAASMRTKARREAHAALEAHVNNAVEAVLKAVEADHKAHVKHEKARVKAAAHLEERAALAQRLFRIEDSLNKRALRADAIEELQHARACGAVAAQAIASAAEDGPIEGALAAADAFEDAASAHAAACTALLEAAARNEACDRLQGRLSQADTATASTRDAARRDGLGDDVDTAVKAAARALNHAVVMLKAAREGGDVADARRAVADAIAAAAELREKDAALRDELGRRRADAARRKAADELAQLEGDETAASARALDFYAKLAKPGRYEPIAFESDARAEPAEEAVVCYALAALAVDASKLPTGVDASRRERHLSPNAFRAAFGVGATAFSAWPKWRQALAKRKVGLY</sequence>
<dbReference type="PROSITE" id="PS50005">
    <property type="entry name" value="TPR"/>
    <property type="match status" value="1"/>
</dbReference>
<dbReference type="InterPro" id="IPR050498">
    <property type="entry name" value="Ycf3"/>
</dbReference>
<feature type="compositionally biased region" description="Basic and acidic residues" evidence="5">
    <location>
        <begin position="535"/>
        <end position="551"/>
    </location>
</feature>
<dbReference type="EMBL" id="CAKKNE010000006">
    <property type="protein sequence ID" value="CAH0380100.1"/>
    <property type="molecule type" value="Genomic_DNA"/>
</dbReference>
<dbReference type="InterPro" id="IPR019734">
    <property type="entry name" value="TPR_rpt"/>
</dbReference>
<dbReference type="SUPFAM" id="SSF48452">
    <property type="entry name" value="TPR-like"/>
    <property type="match status" value="2"/>
</dbReference>
<evidence type="ECO:0000256" key="2">
    <source>
        <dbReference type="ARBA" id="ARBA00022803"/>
    </source>
</evidence>
<dbReference type="Pfam" id="PF02209">
    <property type="entry name" value="VHP"/>
    <property type="match status" value="1"/>
</dbReference>
<dbReference type="Gene3D" id="1.25.40.10">
    <property type="entry name" value="Tetratricopeptide repeat domain"/>
    <property type="match status" value="2"/>
</dbReference>
<evidence type="ECO:0000313" key="8">
    <source>
        <dbReference type="EMBL" id="CAH0380100.1"/>
    </source>
</evidence>
<proteinExistence type="predicted"/>
<dbReference type="Pfam" id="PF13181">
    <property type="entry name" value="TPR_8"/>
    <property type="match status" value="1"/>
</dbReference>
<feature type="domain" description="HP" evidence="6">
    <location>
        <begin position="886"/>
        <end position="951"/>
    </location>
</feature>
<evidence type="ECO:0000256" key="1">
    <source>
        <dbReference type="ARBA" id="ARBA00022737"/>
    </source>
</evidence>
<dbReference type="AlphaFoldDB" id="A0A7S4E3I5"/>
<protein>
    <recommendedName>
        <fullName evidence="6">HP domain-containing protein</fullName>
    </recommendedName>
</protein>
<dbReference type="Gene3D" id="1.10.950.10">
    <property type="entry name" value="Villin headpiece domain"/>
    <property type="match status" value="1"/>
</dbReference>
<reference evidence="8" key="2">
    <citation type="submission" date="2021-11" db="EMBL/GenBank/DDBJ databases">
        <authorList>
            <consortium name="Genoscope - CEA"/>
            <person name="William W."/>
        </authorList>
    </citation>
    <scope>NUCLEOTIDE SEQUENCE</scope>
</reference>
<dbReference type="InterPro" id="IPR036886">
    <property type="entry name" value="Villin_headpiece_dom_sf"/>
</dbReference>
<dbReference type="PANTHER" id="PTHR44858">
    <property type="entry name" value="TETRATRICOPEPTIDE REPEAT PROTEIN 6"/>
    <property type="match status" value="1"/>
</dbReference>
<gene>
    <name evidence="7" type="ORF">PCAL00307_LOCUS2643</name>
    <name evidence="8" type="ORF">PECAL_6P17390</name>
</gene>
<accession>A0A7S4E3I5</accession>
<evidence type="ECO:0000256" key="4">
    <source>
        <dbReference type="SAM" id="Coils"/>
    </source>
</evidence>
<evidence type="ECO:0000313" key="7">
    <source>
        <dbReference type="EMBL" id="CAE0687209.1"/>
    </source>
</evidence>
<dbReference type="PROSITE" id="PS51089">
    <property type="entry name" value="HP"/>
    <property type="match status" value="1"/>
</dbReference>
<dbReference type="OrthoDB" id="1746725at2759"/>
<reference evidence="7" key="1">
    <citation type="submission" date="2021-01" db="EMBL/GenBank/DDBJ databases">
        <authorList>
            <person name="Corre E."/>
            <person name="Pelletier E."/>
            <person name="Niang G."/>
            <person name="Scheremetjew M."/>
            <person name="Finn R."/>
            <person name="Kale V."/>
            <person name="Holt S."/>
            <person name="Cochrane G."/>
            <person name="Meng A."/>
            <person name="Brown T."/>
            <person name="Cohen L."/>
        </authorList>
    </citation>
    <scope>NUCLEOTIDE SEQUENCE</scope>
    <source>
        <strain evidence="7">CCMP1756</strain>
    </source>
</reference>
<keyword evidence="9" id="KW-1185">Reference proteome</keyword>
<dbReference type="GO" id="GO:0003779">
    <property type="term" value="F:actin binding"/>
    <property type="evidence" value="ECO:0007669"/>
    <property type="project" value="InterPro"/>
</dbReference>
<dbReference type="PANTHER" id="PTHR44858:SF1">
    <property type="entry name" value="UDP-N-ACETYLGLUCOSAMINE--PEPTIDE N-ACETYLGLUCOSAMINYLTRANSFERASE SPINDLY-RELATED"/>
    <property type="match status" value="1"/>
</dbReference>
<dbReference type="GO" id="GO:0007010">
    <property type="term" value="P:cytoskeleton organization"/>
    <property type="evidence" value="ECO:0007669"/>
    <property type="project" value="InterPro"/>
</dbReference>
<feature type="repeat" description="TPR" evidence="3">
    <location>
        <begin position="176"/>
        <end position="209"/>
    </location>
</feature>
<dbReference type="SMART" id="SM00153">
    <property type="entry name" value="VHP"/>
    <property type="match status" value="1"/>
</dbReference>
<evidence type="ECO:0000256" key="5">
    <source>
        <dbReference type="SAM" id="MobiDB-lite"/>
    </source>
</evidence>
<dbReference type="InterPro" id="IPR003128">
    <property type="entry name" value="Villin_headpiece"/>
</dbReference>
<name>A0A7S4E3I5_9STRA</name>
<evidence type="ECO:0000259" key="6">
    <source>
        <dbReference type="PROSITE" id="PS51089"/>
    </source>
</evidence>
<evidence type="ECO:0000256" key="3">
    <source>
        <dbReference type="PROSITE-ProRule" id="PRU00339"/>
    </source>
</evidence>
<keyword evidence="4" id="KW-0175">Coiled coil</keyword>
<organism evidence="7">
    <name type="scientific">Pelagomonas calceolata</name>
    <dbReference type="NCBI Taxonomy" id="35677"/>
    <lineage>
        <taxon>Eukaryota</taxon>
        <taxon>Sar</taxon>
        <taxon>Stramenopiles</taxon>
        <taxon>Ochrophyta</taxon>
        <taxon>Pelagophyceae</taxon>
        <taxon>Pelagomonadales</taxon>
        <taxon>Pelagomonadaceae</taxon>
        <taxon>Pelagomonas</taxon>
    </lineage>
</organism>
<dbReference type="Proteomes" id="UP000789595">
    <property type="component" value="Unassembled WGS sequence"/>
</dbReference>
<keyword evidence="2 3" id="KW-0802">TPR repeat</keyword>
<dbReference type="InterPro" id="IPR011990">
    <property type="entry name" value="TPR-like_helical_dom_sf"/>
</dbReference>